<dbReference type="Proteomes" id="UP000003100">
    <property type="component" value="Unassembled WGS sequence"/>
</dbReference>
<protein>
    <submittedName>
        <fullName evidence="2">Uncharacterized protein</fullName>
    </submittedName>
</protein>
<dbReference type="InterPro" id="IPR013325">
    <property type="entry name" value="RNA_pol_sigma_r2"/>
</dbReference>
<reference evidence="2 3" key="2">
    <citation type="submission" date="2009-02" db="EMBL/GenBank/DDBJ databases">
        <title>Draft genome sequence of Blautia hydrogenotrophica DSM 10507 (Ruminococcus hydrogenotrophicus DSM 10507).</title>
        <authorList>
            <person name="Sudarsanam P."/>
            <person name="Ley R."/>
            <person name="Guruge J."/>
            <person name="Turnbaugh P.J."/>
            <person name="Mahowald M."/>
            <person name="Liep D."/>
            <person name="Gordon J."/>
        </authorList>
    </citation>
    <scope>NUCLEOTIDE SEQUENCE [LARGE SCALE GENOMIC DNA]</scope>
    <source>
        <strain evidence="3">DSM 10507 / JCM 14656 / S5a33</strain>
    </source>
</reference>
<dbReference type="HOGENOM" id="CLU_080382_1_0_9"/>
<organism evidence="2 3">
    <name type="scientific">Blautia hydrogenotrophica (strain DSM 10507 / JCM 14656 / S5a33)</name>
    <name type="common">Ruminococcus hydrogenotrophicus</name>
    <dbReference type="NCBI Taxonomy" id="476272"/>
    <lineage>
        <taxon>Bacteria</taxon>
        <taxon>Bacillati</taxon>
        <taxon>Bacillota</taxon>
        <taxon>Clostridia</taxon>
        <taxon>Lachnospirales</taxon>
        <taxon>Lachnospiraceae</taxon>
        <taxon>Blautia</taxon>
    </lineage>
</organism>
<dbReference type="SUPFAM" id="SSF88946">
    <property type="entry name" value="Sigma2 domain of RNA polymerase sigma factors"/>
    <property type="match status" value="1"/>
</dbReference>
<keyword evidence="3" id="KW-1185">Reference proteome</keyword>
<keyword evidence="1" id="KW-0175">Coiled coil</keyword>
<proteinExistence type="predicted"/>
<reference evidence="2 3" key="1">
    <citation type="submission" date="2009-01" db="EMBL/GenBank/DDBJ databases">
        <authorList>
            <person name="Fulton L."/>
            <person name="Clifton S."/>
            <person name="Fulton B."/>
            <person name="Xu J."/>
            <person name="Minx P."/>
            <person name="Pepin K.H."/>
            <person name="Johnson M."/>
            <person name="Bhonagiri V."/>
            <person name="Nash W.E."/>
            <person name="Mardis E.R."/>
            <person name="Wilson R.K."/>
        </authorList>
    </citation>
    <scope>NUCLEOTIDE SEQUENCE [LARGE SCALE GENOMIC DNA]</scope>
    <source>
        <strain evidence="3">DSM 10507 / JCM 14656 / S5a33</strain>
    </source>
</reference>
<dbReference type="Gene3D" id="1.20.120.1810">
    <property type="match status" value="1"/>
</dbReference>
<feature type="coiled-coil region" evidence="1">
    <location>
        <begin position="193"/>
        <end position="223"/>
    </location>
</feature>
<dbReference type="EMBL" id="ACBZ01000055">
    <property type="protein sequence ID" value="EEG49899.1"/>
    <property type="molecule type" value="Genomic_DNA"/>
</dbReference>
<dbReference type="eggNOG" id="COG0568">
    <property type="taxonomic scope" value="Bacteria"/>
</dbReference>
<evidence type="ECO:0000313" key="3">
    <source>
        <dbReference type="Proteomes" id="UP000003100"/>
    </source>
</evidence>
<dbReference type="GO" id="GO:0003700">
    <property type="term" value="F:DNA-binding transcription factor activity"/>
    <property type="evidence" value="ECO:0007669"/>
    <property type="project" value="InterPro"/>
</dbReference>
<accession>C0CK23</accession>
<dbReference type="AlphaFoldDB" id="C0CK23"/>
<evidence type="ECO:0000313" key="2">
    <source>
        <dbReference type="EMBL" id="EEG49899.1"/>
    </source>
</evidence>
<dbReference type="RefSeq" id="WP_005947105.1">
    <property type="nucleotide sequence ID" value="NZ_CP136423.1"/>
</dbReference>
<dbReference type="GeneID" id="86820457"/>
<dbReference type="PATRIC" id="fig|476272.21.peg.2540"/>
<comment type="caution">
    <text evidence="2">The sequence shown here is derived from an EMBL/GenBank/DDBJ whole genome shotgun (WGS) entry which is preliminary data.</text>
</comment>
<name>C0CK23_BLAHS</name>
<gene>
    <name evidence="2" type="ORF">RUMHYD_01193</name>
</gene>
<evidence type="ECO:0000256" key="1">
    <source>
        <dbReference type="SAM" id="Coils"/>
    </source>
</evidence>
<sequence>MMDVKVFQEKLREITFAAKAEKREFSREKIQQFFQGEELEESQIDKIEAYLKAQTASSGEIQAEECPAAVQVKMAPLSMDEQRYLKDYEESLQWVAPPETRELEKLYQAMSAGKTQAQSRLAQLFLPEVVEIAKRLHTEEGYLGDMIQEGNVALMSALNQWRPDGEPGEWLRRRIESGICGMVSQSERQKFEDDILVEKVRKLEAAVRELTEENEEKKFSVEELSILLDMDIDEIRDILRLTGDA</sequence>
<dbReference type="GO" id="GO:0006352">
    <property type="term" value="P:DNA-templated transcription initiation"/>
    <property type="evidence" value="ECO:0007669"/>
    <property type="project" value="InterPro"/>
</dbReference>